<gene>
    <name evidence="6" type="primary">acsC</name>
    <name evidence="6" type="ORF">WY13_00676</name>
</gene>
<dbReference type="InterPro" id="IPR051069">
    <property type="entry name" value="ACDS_complex_subunit"/>
</dbReference>
<dbReference type="InterPro" id="IPR011005">
    <property type="entry name" value="Dihydropteroate_synth-like_sf"/>
</dbReference>
<evidence type="ECO:0000256" key="3">
    <source>
        <dbReference type="ARBA" id="ARBA00023004"/>
    </source>
</evidence>
<keyword evidence="1" id="KW-0004">4Fe-4S</keyword>
<evidence type="ECO:0000313" key="7">
    <source>
        <dbReference type="Proteomes" id="UP000077407"/>
    </source>
</evidence>
<dbReference type="RefSeq" id="WP_063554281.1">
    <property type="nucleotide sequence ID" value="NZ_LITT01000006.1"/>
</dbReference>
<evidence type="ECO:0000256" key="2">
    <source>
        <dbReference type="ARBA" id="ARBA00022723"/>
    </source>
</evidence>
<dbReference type="GO" id="GO:0051539">
    <property type="term" value="F:4 iron, 4 sulfur cluster binding"/>
    <property type="evidence" value="ECO:0007669"/>
    <property type="project" value="UniProtKB-KW"/>
</dbReference>
<dbReference type="Gene3D" id="3.40.50.11600">
    <property type="match status" value="1"/>
</dbReference>
<comment type="caution">
    <text evidence="6">The sequence shown here is derived from an EMBL/GenBank/DDBJ whole genome shotgun (WGS) entry which is preliminary data.</text>
</comment>
<protein>
    <submittedName>
        <fullName evidence="6">Corrinoid/iron-sulfur protein large subunit</fullName>
    </submittedName>
</protein>
<accession>A0A162NBI1</accession>
<name>A0A162NBI1_9CLOT</name>
<dbReference type="Pfam" id="PF04060">
    <property type="entry name" value="FeS"/>
    <property type="match status" value="1"/>
</dbReference>
<dbReference type="NCBIfam" id="NF003195">
    <property type="entry name" value="PRK04165.1"/>
    <property type="match status" value="1"/>
</dbReference>
<dbReference type="PATRIC" id="fig|1538.10.peg.1172"/>
<sequence>MALTGLNIFKLTPKKNCKDCGFPTCLAFSMKVAAGAVEIGKCPHMSDEAMEKLAEATAPIMKTITIGKGDNEYKLGGETVLFRHEKTFVNRNRFAVAFSDSMDDAEVDAKIQHIKDVDYVRIGEQMKAEFAAIKYAGNKDKYLALINKIKASGVKVAYALVCEDAAVMKEALSLVKDENPLVYGANKDNFKEMVELVKGDKLALGVKADGLEALYGLVEEIQKLGYKNLVLDPGGKSIKEAFENTVQIRRINIEGQDRTFGYPSILFLDELTKADKFMEVALSTLFTLKYGSLLVLSDMDYARALPLYSIRQNVFTDPQKPMTVDLGIHGINNPDENSPVLCTVDFALTYFLVSGEVERSKVPVWMVIPDAGGYSVLTSWAAGKFTGAAIADEIKKCGISEKTKNRTLLIPGKVAVLKGELEELLPDWNIVISSTEAMFIPKLLKELTAK</sequence>
<dbReference type="AlphaFoldDB" id="A0A162NBI1"/>
<organism evidence="6 7">
    <name type="scientific">Clostridium ljungdahlii</name>
    <dbReference type="NCBI Taxonomy" id="1538"/>
    <lineage>
        <taxon>Bacteria</taxon>
        <taxon>Bacillati</taxon>
        <taxon>Bacillota</taxon>
        <taxon>Clostridia</taxon>
        <taxon>Eubacteriales</taxon>
        <taxon>Clostridiaceae</taxon>
        <taxon>Clostridium</taxon>
    </lineage>
</organism>
<dbReference type="EMBL" id="LITT01000006">
    <property type="protein sequence ID" value="OAA91419.1"/>
    <property type="molecule type" value="Genomic_DNA"/>
</dbReference>
<dbReference type="Pfam" id="PF03599">
    <property type="entry name" value="CdhD"/>
    <property type="match status" value="1"/>
</dbReference>
<keyword evidence="2" id="KW-0479">Metal-binding</keyword>
<feature type="domain" description="4Fe-4S" evidence="5">
    <location>
        <begin position="1"/>
        <end position="59"/>
    </location>
</feature>
<reference evidence="6 7" key="1">
    <citation type="journal article" date="2015" name="Biotechnol. Bioeng.">
        <title>Genome sequence and phenotypic characterization of Caulobacter segnis.</title>
        <authorList>
            <person name="Patel S."/>
            <person name="Fletcher B."/>
            <person name="Scott D.C."/>
            <person name="Ely B."/>
        </authorList>
    </citation>
    <scope>NUCLEOTIDE SEQUENCE [LARGE SCALE GENOMIC DNA]</scope>
    <source>
        <strain evidence="6 7">ERI-2</strain>
    </source>
</reference>
<keyword evidence="4" id="KW-0411">Iron-sulfur</keyword>
<dbReference type="PANTHER" id="PTHR36214:SF3">
    <property type="entry name" value="ACETYL-COA DECARBONYLASE_SYNTHASE COMPLEX SUBUNIT GAMMA"/>
    <property type="match status" value="1"/>
</dbReference>
<dbReference type="InterPro" id="IPR007202">
    <property type="entry name" value="4Fe-4S_dom"/>
</dbReference>
<proteinExistence type="predicted"/>
<dbReference type="Gene3D" id="3.20.20.20">
    <property type="entry name" value="Dihydropteroate synthase-like"/>
    <property type="match status" value="1"/>
</dbReference>
<dbReference type="SUPFAM" id="SSF51717">
    <property type="entry name" value="Dihydropteroate synthetase-like"/>
    <property type="match status" value="1"/>
</dbReference>
<evidence type="ECO:0000313" key="6">
    <source>
        <dbReference type="EMBL" id="OAA91419.1"/>
    </source>
</evidence>
<evidence type="ECO:0000256" key="1">
    <source>
        <dbReference type="ARBA" id="ARBA00022485"/>
    </source>
</evidence>
<keyword evidence="3" id="KW-0408">Iron</keyword>
<dbReference type="PANTHER" id="PTHR36214">
    <property type="match status" value="1"/>
</dbReference>
<dbReference type="PROSITE" id="PS51656">
    <property type="entry name" value="4FE4S"/>
    <property type="match status" value="1"/>
</dbReference>
<dbReference type="GO" id="GO:0046872">
    <property type="term" value="F:metal ion binding"/>
    <property type="evidence" value="ECO:0007669"/>
    <property type="project" value="UniProtKB-KW"/>
</dbReference>
<dbReference type="OrthoDB" id="140437at2"/>
<evidence type="ECO:0000256" key="4">
    <source>
        <dbReference type="ARBA" id="ARBA00023014"/>
    </source>
</evidence>
<dbReference type="Proteomes" id="UP000077407">
    <property type="component" value="Unassembled WGS sequence"/>
</dbReference>
<evidence type="ECO:0000259" key="5">
    <source>
        <dbReference type="PROSITE" id="PS51656"/>
    </source>
</evidence>
<dbReference type="InterPro" id="IPR016041">
    <property type="entry name" value="Ac-CoA_synth_d_su_TIM-brl"/>
</dbReference>